<dbReference type="Proteomes" id="UP000318571">
    <property type="component" value="Chromosome 9"/>
</dbReference>
<keyword evidence="3" id="KW-1185">Reference proteome</keyword>
<organism evidence="2 3">
    <name type="scientific">Tigriopus californicus</name>
    <name type="common">Marine copepod</name>
    <dbReference type="NCBI Taxonomy" id="6832"/>
    <lineage>
        <taxon>Eukaryota</taxon>
        <taxon>Metazoa</taxon>
        <taxon>Ecdysozoa</taxon>
        <taxon>Arthropoda</taxon>
        <taxon>Crustacea</taxon>
        <taxon>Multicrustacea</taxon>
        <taxon>Hexanauplia</taxon>
        <taxon>Copepoda</taxon>
        <taxon>Harpacticoida</taxon>
        <taxon>Harpacticidae</taxon>
        <taxon>Tigriopus</taxon>
    </lineage>
</organism>
<dbReference type="AlphaFoldDB" id="A0A553P008"/>
<evidence type="ECO:0000256" key="1">
    <source>
        <dbReference type="SAM" id="MobiDB-lite"/>
    </source>
</evidence>
<comment type="caution">
    <text evidence="2">The sequence shown here is derived from an EMBL/GenBank/DDBJ whole genome shotgun (WGS) entry which is preliminary data.</text>
</comment>
<reference evidence="2 3" key="1">
    <citation type="journal article" date="2018" name="Nat. Ecol. Evol.">
        <title>Genomic signatures of mitonuclear coevolution across populations of Tigriopus californicus.</title>
        <authorList>
            <person name="Barreto F.S."/>
            <person name="Watson E.T."/>
            <person name="Lima T.G."/>
            <person name="Willett C.S."/>
            <person name="Edmands S."/>
            <person name="Li W."/>
            <person name="Burton R.S."/>
        </authorList>
    </citation>
    <scope>NUCLEOTIDE SEQUENCE [LARGE SCALE GENOMIC DNA]</scope>
    <source>
        <strain evidence="2 3">San Diego</strain>
    </source>
</reference>
<evidence type="ECO:0000313" key="2">
    <source>
        <dbReference type="EMBL" id="TRY71021.1"/>
    </source>
</evidence>
<proteinExistence type="predicted"/>
<feature type="region of interest" description="Disordered" evidence="1">
    <location>
        <begin position="1"/>
        <end position="44"/>
    </location>
</feature>
<name>A0A553P008_TIGCA</name>
<feature type="region of interest" description="Disordered" evidence="1">
    <location>
        <begin position="417"/>
        <end position="452"/>
    </location>
</feature>
<accession>A0A553P008</accession>
<feature type="compositionally biased region" description="Polar residues" evidence="1">
    <location>
        <begin position="417"/>
        <end position="434"/>
    </location>
</feature>
<evidence type="ECO:0008006" key="4">
    <source>
        <dbReference type="Google" id="ProtNLM"/>
    </source>
</evidence>
<gene>
    <name evidence="2" type="ORF">TCAL_10830</name>
</gene>
<evidence type="ECO:0000313" key="3">
    <source>
        <dbReference type="Proteomes" id="UP000318571"/>
    </source>
</evidence>
<dbReference type="EMBL" id="VCGU01000009">
    <property type="protein sequence ID" value="TRY71021.1"/>
    <property type="molecule type" value="Genomic_DNA"/>
</dbReference>
<protein>
    <recommendedName>
        <fullName evidence="4">SWIM-type domain-containing protein</fullName>
    </recommendedName>
</protein>
<sequence>MPSQSNVDDPQVLGAAQPTEFVDDLMDLGTDPGDSNDPGEESQEHWNLVAQSIADQNQTPGAKTMDGVDDLNENATNVDNPLDLKFTPPSWSPIFHCQKCRKTFASRFGCRAHVRKNACSKVSHCPGKHDHRWVELDVETMAIALEWFHSQELDRFFFKESSRPSLRIFRCSQRSRKSSSPIKKTKKIYDCSAKIVFRQATLCQCEDTITEICRNGKPMVLIYGCLTHSHPIDRKNIRLSKVTKNQALKLLQSGLEHGDIIEKYFAPNDDDPDRKPVIPADLYRIRRTAGLRGLENVDQVFIRKKLKGKERMRNMGYSKIQTDYSACHPGKEEMQKYLVEQKPGGFDIIRKGPDGEEVGRYRMMPNRFLCNKTLCQVRCLNCPPKCICAHDYTCQCPEYAHRNFCNHGHVLAMLSNASSPTSKHQPNDDQSQLDDSYRGSGRSKDNCSNIADHYPVQPVDQEFVKIQKRFRQIEGAFSSSDIKDDEKLMIVNSLLHVPINDVEIPLRFSNNANSFL</sequence>